<keyword evidence="3" id="KW-0175">Coiled coil</keyword>
<feature type="region of interest" description="Disordered" evidence="4">
    <location>
        <begin position="47"/>
        <end position="122"/>
    </location>
</feature>
<comment type="caution">
    <text evidence="5">The sequence shown here is derived from an EMBL/GenBank/DDBJ whole genome shotgun (WGS) entry which is preliminary data.</text>
</comment>
<proteinExistence type="inferred from homology"/>
<feature type="region of interest" description="Disordered" evidence="4">
    <location>
        <begin position="355"/>
        <end position="378"/>
    </location>
</feature>
<dbReference type="EMBL" id="CADEPI010000065">
    <property type="protein sequence ID" value="CAB3371739.1"/>
    <property type="molecule type" value="Genomic_DNA"/>
</dbReference>
<dbReference type="OrthoDB" id="7959977at2759"/>
<feature type="compositionally biased region" description="Low complexity" evidence="4">
    <location>
        <begin position="63"/>
        <end position="74"/>
    </location>
</feature>
<sequence>MREMSKMAELKFEAPLAQFESEDLEADFGEFSSNTMSISDISCKDMTSSVSSEDSRNSNHQVSAHSFCSSASNSPVHQLSELDNTEAIRQQQQQQQQQQQLGDEFGDATNSNPVVAASSSDDMLNESFSGSLEDLVNTFDDKITKCFGNFDESVEKLAPVQVRSQEEIMNECQMWWTITGNFGNILPIDWSKTYACKMHIPALHLEENKQDKSSPEDEILTDEEDAVASDLDMHKLILNGLQGGSCEDNEPVKTAEEVLQEIDDIIQETNGPDEYSEDALRDKRREVLHTPLYEDKLKALNLSQLNELYMEMEELIRDYSETLIAELALRDELEYEKELKNTFISLLLAVQNRRRQHNVEKKRNTRNTPAATAASSKNNNGIESKYLTTVIPYHLSNGPPNNQALQVLIKILKAINEDSPAVPALLTDYILKVLCPT</sequence>
<dbReference type="PANTHER" id="PTHR12394">
    <property type="entry name" value="ZYGIN"/>
    <property type="match status" value="1"/>
</dbReference>
<dbReference type="Proteomes" id="UP000494165">
    <property type="component" value="Unassembled WGS sequence"/>
</dbReference>
<dbReference type="InterPro" id="IPR011680">
    <property type="entry name" value="FEZ"/>
</dbReference>
<feature type="compositionally biased region" description="Polar residues" evidence="4">
    <location>
        <begin position="108"/>
        <end position="122"/>
    </location>
</feature>
<reference evidence="5 6" key="1">
    <citation type="submission" date="2020-04" db="EMBL/GenBank/DDBJ databases">
        <authorList>
            <person name="Alioto T."/>
            <person name="Alioto T."/>
            <person name="Gomez Garrido J."/>
        </authorList>
    </citation>
    <scope>NUCLEOTIDE SEQUENCE [LARGE SCALE GENOMIC DNA]</scope>
</reference>
<protein>
    <recommendedName>
        <fullName evidence="7">Fasciculation and elongation protein zeta-2</fullName>
    </recommendedName>
</protein>
<keyword evidence="2" id="KW-0597">Phosphoprotein</keyword>
<evidence type="ECO:0000313" key="6">
    <source>
        <dbReference type="Proteomes" id="UP000494165"/>
    </source>
</evidence>
<evidence type="ECO:0000256" key="3">
    <source>
        <dbReference type="ARBA" id="ARBA00023054"/>
    </source>
</evidence>
<keyword evidence="6" id="KW-1185">Reference proteome</keyword>
<name>A0A8S1CVB8_9INSE</name>
<feature type="compositionally biased region" description="Low complexity" evidence="4">
    <location>
        <begin position="90"/>
        <end position="100"/>
    </location>
</feature>
<evidence type="ECO:0000256" key="2">
    <source>
        <dbReference type="ARBA" id="ARBA00022553"/>
    </source>
</evidence>
<evidence type="ECO:0000313" key="5">
    <source>
        <dbReference type="EMBL" id="CAB3371739.1"/>
    </source>
</evidence>
<accession>A0A8S1CVB8</accession>
<evidence type="ECO:0000256" key="4">
    <source>
        <dbReference type="SAM" id="MobiDB-lite"/>
    </source>
</evidence>
<dbReference type="GO" id="GO:0005737">
    <property type="term" value="C:cytoplasm"/>
    <property type="evidence" value="ECO:0007669"/>
    <property type="project" value="TreeGrafter"/>
</dbReference>
<dbReference type="GO" id="GO:0030424">
    <property type="term" value="C:axon"/>
    <property type="evidence" value="ECO:0007669"/>
    <property type="project" value="TreeGrafter"/>
</dbReference>
<gene>
    <name evidence="5" type="ORF">CLODIP_2_CD14767</name>
</gene>
<evidence type="ECO:0000256" key="1">
    <source>
        <dbReference type="ARBA" id="ARBA00006788"/>
    </source>
</evidence>
<dbReference type="Pfam" id="PF07763">
    <property type="entry name" value="FEZ"/>
    <property type="match status" value="1"/>
</dbReference>
<dbReference type="AlphaFoldDB" id="A0A8S1CVB8"/>
<dbReference type="PANTHER" id="PTHR12394:SF12">
    <property type="entry name" value="LD08195P"/>
    <property type="match status" value="1"/>
</dbReference>
<comment type="similarity">
    <text evidence="1">Belongs to the zygin family.</text>
</comment>
<evidence type="ECO:0008006" key="7">
    <source>
        <dbReference type="Google" id="ProtNLM"/>
    </source>
</evidence>
<organism evidence="5 6">
    <name type="scientific">Cloeon dipterum</name>
    <dbReference type="NCBI Taxonomy" id="197152"/>
    <lineage>
        <taxon>Eukaryota</taxon>
        <taxon>Metazoa</taxon>
        <taxon>Ecdysozoa</taxon>
        <taxon>Arthropoda</taxon>
        <taxon>Hexapoda</taxon>
        <taxon>Insecta</taxon>
        <taxon>Pterygota</taxon>
        <taxon>Palaeoptera</taxon>
        <taxon>Ephemeroptera</taxon>
        <taxon>Pisciforma</taxon>
        <taxon>Baetidae</taxon>
        <taxon>Cloeon</taxon>
    </lineage>
</organism>